<accession>A0A8H4VZI6</accession>
<evidence type="ECO:0000313" key="3">
    <source>
        <dbReference type="Proteomes" id="UP000566819"/>
    </source>
</evidence>
<dbReference type="PANTHER" id="PTHR35186:SF4">
    <property type="entry name" value="PRION-INHIBITION AND PROPAGATION HELO DOMAIN-CONTAINING PROTEIN"/>
    <property type="match status" value="1"/>
</dbReference>
<dbReference type="AlphaFoldDB" id="A0A8H4VZI6"/>
<feature type="compositionally biased region" description="Polar residues" evidence="1">
    <location>
        <begin position="509"/>
        <end position="519"/>
    </location>
</feature>
<dbReference type="EMBL" id="JAAMPI010001339">
    <property type="protein sequence ID" value="KAF4625589.1"/>
    <property type="molecule type" value="Genomic_DNA"/>
</dbReference>
<protein>
    <submittedName>
        <fullName evidence="2">Uncharacterized protein</fullName>
    </submittedName>
</protein>
<organism evidence="2 3">
    <name type="scientific">Cudoniella acicularis</name>
    <dbReference type="NCBI Taxonomy" id="354080"/>
    <lineage>
        <taxon>Eukaryota</taxon>
        <taxon>Fungi</taxon>
        <taxon>Dikarya</taxon>
        <taxon>Ascomycota</taxon>
        <taxon>Pezizomycotina</taxon>
        <taxon>Leotiomycetes</taxon>
        <taxon>Helotiales</taxon>
        <taxon>Tricladiaceae</taxon>
        <taxon>Cudoniella</taxon>
    </lineage>
</organism>
<keyword evidence="3" id="KW-1185">Reference proteome</keyword>
<dbReference type="Proteomes" id="UP000566819">
    <property type="component" value="Unassembled WGS sequence"/>
</dbReference>
<name>A0A8H4VZI6_9HELO</name>
<comment type="caution">
    <text evidence="2">The sequence shown here is derived from an EMBL/GenBank/DDBJ whole genome shotgun (WGS) entry which is preliminary data.</text>
</comment>
<proteinExistence type="predicted"/>
<reference evidence="2 3" key="1">
    <citation type="submission" date="2020-03" db="EMBL/GenBank/DDBJ databases">
        <title>Draft Genome Sequence of Cudoniella acicularis.</title>
        <authorList>
            <person name="Buettner E."/>
            <person name="Kellner H."/>
        </authorList>
    </citation>
    <scope>NUCLEOTIDE SEQUENCE [LARGE SCALE GENOMIC DNA]</scope>
    <source>
        <strain evidence="2 3">DSM 108380</strain>
    </source>
</reference>
<dbReference type="PANTHER" id="PTHR35186">
    <property type="entry name" value="ANK_REP_REGION DOMAIN-CONTAINING PROTEIN"/>
    <property type="match status" value="1"/>
</dbReference>
<evidence type="ECO:0000256" key="1">
    <source>
        <dbReference type="SAM" id="MobiDB-lite"/>
    </source>
</evidence>
<evidence type="ECO:0000313" key="2">
    <source>
        <dbReference type="EMBL" id="KAF4625589.1"/>
    </source>
</evidence>
<gene>
    <name evidence="2" type="ORF">G7Y89_g12574</name>
</gene>
<feature type="region of interest" description="Disordered" evidence="1">
    <location>
        <begin position="494"/>
        <end position="519"/>
    </location>
</feature>
<sequence>MMKDGIWTLENDDRSKEGSEALRGDVGFASATLHLCLHSAPRPVSGSARFRRQHLQQFTIFPNIHPHEQQTIDQGSSSNNDMSGVEIAGFVLAVIPLMISALEDYRETEEVLSTWWKIKREYQKCKRNLKYHKIAFEETLEELLLPLIVDEWKLQALLENPGGPLWKDPELEALLQQRMPKTYSSYLDTIEMMSETVQSLHDALGTGKVHFQSRVANEQMPEKSVSGTRATIAHVTQLGMANMEWQTQRIKLAFNKTTRDELFKEFGDLTTRLRDILGSSDRLAGLRRARASNSSGIDAGLWKFWNHGSNLFKLLTEAWACQCQTYHHANLLLQHRVSPAVHFRVIFWFTKQLAGSHSPWTWQDTSIELLSSPPISTTQAFNASPGMNATTNESVPSSPMSIQLRVQPPEEPKEIRPPAKMALKSHRKFFMDKFRSPKSPDSLLLAHSTKTTANPEKQLVTAVYLPKSKVSFAEVEIPPAVEDSPKRYKSIYCPTNMHLPRTTPEAPHSRNTSQQHIPS</sequence>
<dbReference type="OrthoDB" id="3565018at2759"/>